<proteinExistence type="predicted"/>
<dbReference type="InterPro" id="IPR009057">
    <property type="entry name" value="Homeodomain-like_sf"/>
</dbReference>
<dbReference type="GO" id="GO:0005634">
    <property type="term" value="C:nucleus"/>
    <property type="evidence" value="ECO:0007669"/>
    <property type="project" value="UniProtKB-SubCell"/>
</dbReference>
<accession>A0A8X7UGR5</accession>
<feature type="region of interest" description="Disordered" evidence="4">
    <location>
        <begin position="409"/>
        <end position="459"/>
    </location>
</feature>
<dbReference type="PANTHER" id="PTHR21717:SF77">
    <property type="entry name" value="(RAPE) HYPOTHETICAL PROTEIN"/>
    <property type="match status" value="1"/>
</dbReference>
<dbReference type="InterPro" id="IPR057625">
    <property type="entry name" value="TPR1-6-like_ubiquitin"/>
</dbReference>
<dbReference type="AlphaFoldDB" id="A0A8X7UGR5"/>
<protein>
    <submittedName>
        <fullName evidence="7">Uncharacterized protein</fullName>
    </submittedName>
</protein>
<feature type="region of interest" description="Disordered" evidence="4">
    <location>
        <begin position="315"/>
        <end position="334"/>
    </location>
</feature>
<dbReference type="InterPro" id="IPR031105">
    <property type="entry name" value="TRP_plant"/>
</dbReference>
<dbReference type="OrthoDB" id="2020981at2759"/>
<dbReference type="EMBL" id="JAAMPC010000012">
    <property type="protein sequence ID" value="KAG2279165.1"/>
    <property type="molecule type" value="Genomic_DNA"/>
</dbReference>
<dbReference type="Pfam" id="PF23603">
    <property type="entry name" value="Ubiquitin_TPR1"/>
    <property type="match status" value="1"/>
</dbReference>
<evidence type="ECO:0000256" key="4">
    <source>
        <dbReference type="SAM" id="MobiDB-lite"/>
    </source>
</evidence>
<evidence type="ECO:0000313" key="8">
    <source>
        <dbReference type="Proteomes" id="UP000886595"/>
    </source>
</evidence>
<keyword evidence="8" id="KW-1185">Reference proteome</keyword>
<organism evidence="7 8">
    <name type="scientific">Brassica carinata</name>
    <name type="common">Ethiopian mustard</name>
    <name type="synonym">Abyssinian cabbage</name>
    <dbReference type="NCBI Taxonomy" id="52824"/>
    <lineage>
        <taxon>Eukaryota</taxon>
        <taxon>Viridiplantae</taxon>
        <taxon>Streptophyta</taxon>
        <taxon>Embryophyta</taxon>
        <taxon>Tracheophyta</taxon>
        <taxon>Spermatophyta</taxon>
        <taxon>Magnoliopsida</taxon>
        <taxon>eudicotyledons</taxon>
        <taxon>Gunneridae</taxon>
        <taxon>Pentapetalae</taxon>
        <taxon>rosids</taxon>
        <taxon>malvids</taxon>
        <taxon>Brassicales</taxon>
        <taxon>Brassicaceae</taxon>
        <taxon>Brassiceae</taxon>
        <taxon>Brassica</taxon>
    </lineage>
</organism>
<dbReference type="SMART" id="SM00717">
    <property type="entry name" value="SANT"/>
    <property type="match status" value="1"/>
</dbReference>
<evidence type="ECO:0000256" key="2">
    <source>
        <dbReference type="ARBA" id="ARBA00023125"/>
    </source>
</evidence>
<dbReference type="PANTHER" id="PTHR21717">
    <property type="entry name" value="TELOMERIC REPEAT BINDING PROTEIN"/>
    <property type="match status" value="1"/>
</dbReference>
<evidence type="ECO:0000259" key="5">
    <source>
        <dbReference type="PROSITE" id="PS50090"/>
    </source>
</evidence>
<dbReference type="PROSITE" id="PS50090">
    <property type="entry name" value="MYB_LIKE"/>
    <property type="match status" value="1"/>
</dbReference>
<dbReference type="InterPro" id="IPR017930">
    <property type="entry name" value="Myb_dom"/>
</dbReference>
<dbReference type="GO" id="GO:0042162">
    <property type="term" value="F:telomeric DNA binding"/>
    <property type="evidence" value="ECO:0007669"/>
    <property type="project" value="UniProtKB-ARBA"/>
</dbReference>
<dbReference type="InterPro" id="IPR001005">
    <property type="entry name" value="SANT/Myb"/>
</dbReference>
<evidence type="ECO:0000256" key="1">
    <source>
        <dbReference type="ARBA" id="ARBA00004123"/>
    </source>
</evidence>
<dbReference type="Gene3D" id="1.10.246.220">
    <property type="match status" value="1"/>
</dbReference>
<evidence type="ECO:0000313" key="7">
    <source>
        <dbReference type="EMBL" id="KAG2279165.1"/>
    </source>
</evidence>
<name>A0A8X7UGR5_BRACI</name>
<feature type="domain" description="Myb-like" evidence="5">
    <location>
        <begin position="524"/>
        <end position="579"/>
    </location>
</feature>
<comment type="subcellular location">
    <subcellularLocation>
        <location evidence="1">Nucleus</location>
    </subcellularLocation>
</comment>
<gene>
    <name evidence="7" type="ORF">Bca52824_061720</name>
</gene>
<evidence type="ECO:0000259" key="6">
    <source>
        <dbReference type="PROSITE" id="PS51294"/>
    </source>
</evidence>
<dbReference type="PROSITE" id="PS51294">
    <property type="entry name" value="HTH_MYB"/>
    <property type="match status" value="1"/>
</dbReference>
<reference evidence="7 8" key="1">
    <citation type="submission" date="2020-02" db="EMBL/GenBank/DDBJ databases">
        <authorList>
            <person name="Ma Q."/>
            <person name="Huang Y."/>
            <person name="Song X."/>
            <person name="Pei D."/>
        </authorList>
    </citation>
    <scope>NUCLEOTIDE SEQUENCE [LARGE SCALE GENOMIC DNA]</scope>
    <source>
        <strain evidence="7">Sxm20200214</strain>
        <tissue evidence="7">Leaf</tissue>
    </source>
</reference>
<dbReference type="Proteomes" id="UP000886595">
    <property type="component" value="Unassembled WGS sequence"/>
</dbReference>
<dbReference type="SUPFAM" id="SSF46689">
    <property type="entry name" value="Homeodomain-like"/>
    <property type="match status" value="1"/>
</dbReference>
<feature type="domain" description="HTH myb-type" evidence="6">
    <location>
        <begin position="524"/>
        <end position="583"/>
    </location>
</feature>
<sequence length="635" mass="70015">MVVKRMLNCDFDFSTFPKAPRSSRRKVSSSSQRDGVVDCGMSAIDILASVAEKLLEERESSSTSTNAFQGFNGQDHLVGKMKQGHVYTNNPCKSDFSHQPANLGSSKPPSDDNTSDVSLANDCIFKQTPVSGCKRARGVKALPGWCGNKKKEGCHFHVESGEEETCVVNNVEGGLIIADTSSFKDPNQLPVQQPLVHLDGHVQLSPGTDGVANGYRNRSKLVCRDDDENHRKYYKKCNKSYRPPLTWAGHRRVNKSVVTKYGRAVPRSTKCFEDTKTDGCVKAPHSKRNSCYGFNPWKDETVHRKRRLSDKGLVLHSDGGLTSESDTNPPVKEESENGALSAAIGVHSEESRVKFSIKSLRIPELFIEVPETATVGSLKRTVMEAVTALLDDGISIGVLAQGKKVRDDNSTLSQTGLSRRENLGNLGFTLEPGPEKLPVPPLRSENPIMSKPTESTKLSERSAASLAENCVENNQELLPYQIDVSADEQQPSSDSRALVPVSALEPEALAIVPFEEKPKRTENSQRRTRRPFSVTEVEALVHSVEELGAGRWRDVKLRSFGNASHRTYVDLKDKWKTLVHTASISPQQRRGEPVPQELLDRVSAAHRHWSQHSLKQNGKHQAALTMAIEPSGPSM</sequence>
<keyword evidence="2" id="KW-0238">DNA-binding</keyword>
<comment type="caution">
    <text evidence="7">The sequence shown here is derived from an EMBL/GenBank/DDBJ whole genome shotgun (WGS) entry which is preliminary data.</text>
</comment>
<evidence type="ECO:0000256" key="3">
    <source>
        <dbReference type="ARBA" id="ARBA00023242"/>
    </source>
</evidence>
<dbReference type="CDD" id="cd11660">
    <property type="entry name" value="SANT_TRF"/>
    <property type="match status" value="1"/>
</dbReference>
<keyword evidence="3" id="KW-0539">Nucleus</keyword>